<dbReference type="SUPFAM" id="SSF53335">
    <property type="entry name" value="S-adenosyl-L-methionine-dependent methyltransferases"/>
    <property type="match status" value="1"/>
</dbReference>
<dbReference type="RefSeq" id="WP_073709108.1">
    <property type="nucleotide sequence ID" value="NZ_MQSV01000002.1"/>
</dbReference>
<dbReference type="GO" id="GO:0001510">
    <property type="term" value="P:RNA methylation"/>
    <property type="evidence" value="ECO:0007669"/>
    <property type="project" value="InterPro"/>
</dbReference>
<evidence type="ECO:0000256" key="1">
    <source>
        <dbReference type="ARBA" id="ARBA00007494"/>
    </source>
</evidence>
<feature type="active site" description="Nucleophile" evidence="6">
    <location>
        <position position="406"/>
    </location>
</feature>
<dbReference type="GO" id="GO:0008173">
    <property type="term" value="F:RNA methyltransferase activity"/>
    <property type="evidence" value="ECO:0007669"/>
    <property type="project" value="InterPro"/>
</dbReference>
<dbReference type="GO" id="GO:0003723">
    <property type="term" value="F:RNA binding"/>
    <property type="evidence" value="ECO:0007669"/>
    <property type="project" value="UniProtKB-UniRule"/>
</dbReference>
<dbReference type="Gene3D" id="1.10.940.10">
    <property type="entry name" value="NusB-like"/>
    <property type="match status" value="1"/>
</dbReference>
<keyword evidence="5 6" id="KW-0694">RNA-binding</keyword>
<evidence type="ECO:0000256" key="4">
    <source>
        <dbReference type="ARBA" id="ARBA00022691"/>
    </source>
</evidence>
<dbReference type="STRING" id="1921764.BSR28_04180"/>
<comment type="caution">
    <text evidence="8">The sequence shown here is derived from an EMBL/GenBank/DDBJ whole genome shotgun (WGS) entry which is preliminary data.</text>
</comment>
<dbReference type="InterPro" id="IPR001678">
    <property type="entry name" value="MeTrfase_RsmB-F_NOP2_dom"/>
</dbReference>
<dbReference type="OrthoDB" id="9810297at2"/>
<feature type="binding site" evidence="6">
    <location>
        <position position="306"/>
    </location>
    <ligand>
        <name>S-adenosyl-L-methionine</name>
        <dbReference type="ChEBI" id="CHEBI:59789"/>
    </ligand>
</feature>
<evidence type="ECO:0000256" key="2">
    <source>
        <dbReference type="ARBA" id="ARBA00022603"/>
    </source>
</evidence>
<evidence type="ECO:0000256" key="3">
    <source>
        <dbReference type="ARBA" id="ARBA00022679"/>
    </source>
</evidence>
<keyword evidence="4 6" id="KW-0949">S-adenosyl-L-methionine</keyword>
<dbReference type="InterPro" id="IPR035926">
    <property type="entry name" value="NusB-like_sf"/>
</dbReference>
<reference evidence="8 9" key="1">
    <citation type="submission" date="2016-11" db="EMBL/GenBank/DDBJ databases">
        <title>Actinomyces gypaetusis sp. nov. isolated from the vulture Gypaetus barbatus in Qinghai Tibet Plateau China.</title>
        <authorList>
            <person name="Meng X."/>
        </authorList>
    </citation>
    <scope>NUCLEOTIDE SEQUENCE [LARGE SCALE GENOMIC DNA]</scope>
    <source>
        <strain evidence="8 9">VUL4_2</strain>
    </source>
</reference>
<evidence type="ECO:0000256" key="5">
    <source>
        <dbReference type="ARBA" id="ARBA00022884"/>
    </source>
</evidence>
<evidence type="ECO:0000259" key="7">
    <source>
        <dbReference type="PROSITE" id="PS51686"/>
    </source>
</evidence>
<evidence type="ECO:0000313" key="9">
    <source>
        <dbReference type="Proteomes" id="UP000186785"/>
    </source>
</evidence>
<feature type="domain" description="SAM-dependent MTase RsmB/NOP-type" evidence="7">
    <location>
        <begin position="177"/>
        <end position="469"/>
    </location>
</feature>
<dbReference type="InterPro" id="IPR023267">
    <property type="entry name" value="RCMT"/>
</dbReference>
<proteinExistence type="inferred from homology"/>
<dbReference type="PROSITE" id="PS01153">
    <property type="entry name" value="NOL1_NOP2_SUN"/>
    <property type="match status" value="1"/>
</dbReference>
<dbReference type="CDD" id="cd02440">
    <property type="entry name" value="AdoMet_MTases"/>
    <property type="match status" value="1"/>
</dbReference>
<comment type="similarity">
    <text evidence="1 6">Belongs to the class I-like SAM-binding methyltransferase superfamily. RsmB/NOP family.</text>
</comment>
<dbReference type="InterPro" id="IPR018314">
    <property type="entry name" value="RsmB/NOL1/NOP2-like_CS"/>
</dbReference>
<accession>A0A1Q5PNW1</accession>
<dbReference type="Proteomes" id="UP000186785">
    <property type="component" value="Unassembled WGS sequence"/>
</dbReference>
<keyword evidence="9" id="KW-1185">Reference proteome</keyword>
<dbReference type="PROSITE" id="PS51686">
    <property type="entry name" value="SAM_MT_RSMB_NOP"/>
    <property type="match status" value="1"/>
</dbReference>
<dbReference type="EMBL" id="MQSV01000002">
    <property type="protein sequence ID" value="OKL49120.1"/>
    <property type="molecule type" value="Genomic_DNA"/>
</dbReference>
<dbReference type="PANTHER" id="PTHR22807">
    <property type="entry name" value="NOP2 YEAST -RELATED NOL1/NOP2/FMU SUN DOMAIN-CONTAINING"/>
    <property type="match status" value="1"/>
</dbReference>
<feature type="binding site" evidence="6">
    <location>
        <position position="353"/>
    </location>
    <ligand>
        <name>S-adenosyl-L-methionine</name>
        <dbReference type="ChEBI" id="CHEBI:59789"/>
    </ligand>
</feature>
<dbReference type="InterPro" id="IPR029063">
    <property type="entry name" value="SAM-dependent_MTases_sf"/>
</dbReference>
<name>A0A1Q5PNW1_9ACTO</name>
<dbReference type="Gene3D" id="3.40.50.150">
    <property type="entry name" value="Vaccinia Virus protein VP39"/>
    <property type="match status" value="1"/>
</dbReference>
<dbReference type="SUPFAM" id="SSF48013">
    <property type="entry name" value="NusB-like"/>
    <property type="match status" value="1"/>
</dbReference>
<keyword evidence="2 6" id="KW-0489">Methyltransferase</keyword>
<feature type="binding site" evidence="6">
    <location>
        <begin position="281"/>
        <end position="287"/>
    </location>
    <ligand>
        <name>S-adenosyl-L-methionine</name>
        <dbReference type="ChEBI" id="CHEBI:59789"/>
    </ligand>
</feature>
<dbReference type="GO" id="GO:0006355">
    <property type="term" value="P:regulation of DNA-templated transcription"/>
    <property type="evidence" value="ECO:0007669"/>
    <property type="project" value="InterPro"/>
</dbReference>
<protein>
    <recommendedName>
        <fullName evidence="7">SAM-dependent MTase RsmB/NOP-type domain-containing protein</fullName>
    </recommendedName>
</protein>
<evidence type="ECO:0000256" key="6">
    <source>
        <dbReference type="PROSITE-ProRule" id="PRU01023"/>
    </source>
</evidence>
<dbReference type="PRINTS" id="PR02008">
    <property type="entry name" value="RCMTFAMILY"/>
</dbReference>
<dbReference type="Pfam" id="PF01029">
    <property type="entry name" value="NusB"/>
    <property type="match status" value="1"/>
</dbReference>
<evidence type="ECO:0000313" key="8">
    <source>
        <dbReference type="EMBL" id="OKL49120.1"/>
    </source>
</evidence>
<keyword evidence="3 6" id="KW-0808">Transferase</keyword>
<gene>
    <name evidence="8" type="ORF">BSR29_04615</name>
</gene>
<dbReference type="Pfam" id="PF01189">
    <property type="entry name" value="Methyltr_RsmB-F"/>
    <property type="match status" value="1"/>
</dbReference>
<organism evidence="8 9">
    <name type="scientific">Boudabousia liubingyangii</name>
    <dbReference type="NCBI Taxonomy" id="1921764"/>
    <lineage>
        <taxon>Bacteria</taxon>
        <taxon>Bacillati</taxon>
        <taxon>Actinomycetota</taxon>
        <taxon>Actinomycetes</taxon>
        <taxon>Actinomycetales</taxon>
        <taxon>Actinomycetaceae</taxon>
        <taxon>Boudabousia</taxon>
    </lineage>
</organism>
<feature type="binding site" evidence="6">
    <location>
        <position position="333"/>
    </location>
    <ligand>
        <name>S-adenosyl-L-methionine</name>
        <dbReference type="ChEBI" id="CHEBI:59789"/>
    </ligand>
</feature>
<dbReference type="AlphaFoldDB" id="A0A1Q5PNW1"/>
<dbReference type="InterPro" id="IPR006027">
    <property type="entry name" value="NusB_RsmB_TIM44"/>
</dbReference>
<sequence>MPEKKYRDGYRKKRAADPARLAALDIMAQVREEGAYANLVASATLSDYGLSGRDAAFSLELAYGALRMQGYYDVILSNCATMPLSDLDPLILDVLRLGTHQLINMRVPAHAALAATVDVARQVASDGPSRLVNAVLRRVSEKTPEEWFALVGQDEPELDRLALQYSHPRWITKAFFEALKEQGRSEELEALLAADNEAAKVVLAARPALISQSELLDEVGARGSAGELADNAVVMASGVPAKVPAVVDGLAGVQDQGSQLVTEIFAKVPLEGKDDFWLDMCAGPGGKASLLCGYAQESGAQLIANEVHPHRAKLVQKSLRAFDRQSYRIRLGDGRRLPKEDDLIEAFDRILLDAPCTGLGSLRRRPEARWTKKPKDLKDLLVLQSELIDAALEVLRPGGLLGYITCSPQVDETTGQVNRLLAEKRVELVDISEFVPQPLQELLSEQGTLQLWPHHGGTDAMFLSVLRKV</sequence>
<dbReference type="InterPro" id="IPR049560">
    <property type="entry name" value="MeTrfase_RsmB-F_NOP2_cat"/>
</dbReference>
<dbReference type="PANTHER" id="PTHR22807:SF53">
    <property type="entry name" value="RIBOSOMAL RNA SMALL SUBUNIT METHYLTRANSFERASE B-RELATED"/>
    <property type="match status" value="1"/>
</dbReference>